<dbReference type="Proteomes" id="UP000179243">
    <property type="component" value="Unassembled WGS sequence"/>
</dbReference>
<comment type="similarity">
    <text evidence="1 2">Belongs to the MEMO1 family.</text>
</comment>
<dbReference type="EMBL" id="MFYX01000138">
    <property type="protein sequence ID" value="OGK00905.1"/>
    <property type="molecule type" value="Genomic_DNA"/>
</dbReference>
<sequence length="288" mass="30642">MKGGSAMVQDVFPCNGAGRWFPADKAGLQSVVDNFLAQAKVQSHNPLAVVAPHAGYAYSGAGAGLAYKALAGHEDIRRVIIIGPSHSASFEGVSVLSGFKNYETPLGLIKIDTDACEALLDKKHFCYKKEAHAPEHSVENQIPFIQRALPGASIVPCVAGFLFPDDFAEIGATFRTMLDGKTVIAVSSDFTHYGASFGYVPFAGDIRNNLEKLDGKAIQKIEAADTAGFLEYIEKTGATICGRIAIGVMCSAIAGMAKGRLLKYYTSSDDSGDFSHTVCYASIVMEKV</sequence>
<evidence type="ECO:0000313" key="3">
    <source>
        <dbReference type="EMBL" id="OGK00905.1"/>
    </source>
</evidence>
<reference evidence="3 4" key="1">
    <citation type="journal article" date="2016" name="Nat. Commun.">
        <title>Thousands of microbial genomes shed light on interconnected biogeochemical processes in an aquifer system.</title>
        <authorList>
            <person name="Anantharaman K."/>
            <person name="Brown C.T."/>
            <person name="Hug L.A."/>
            <person name="Sharon I."/>
            <person name="Castelle C.J."/>
            <person name="Probst A.J."/>
            <person name="Thomas B.C."/>
            <person name="Singh A."/>
            <person name="Wilkins M.J."/>
            <person name="Karaoz U."/>
            <person name="Brodie E.L."/>
            <person name="Williams K.H."/>
            <person name="Hubbard S.S."/>
            <person name="Banfield J.F."/>
        </authorList>
    </citation>
    <scope>NUCLEOTIDE SEQUENCE [LARGE SCALE GENOMIC DNA]</scope>
</reference>
<dbReference type="InterPro" id="IPR002737">
    <property type="entry name" value="MEMO1_fam"/>
</dbReference>
<organism evidence="3 4">
    <name type="scientific">Candidatus Raymondbacteria bacterium RIFOXYD12_FULL_49_13</name>
    <dbReference type="NCBI Taxonomy" id="1817890"/>
    <lineage>
        <taxon>Bacteria</taxon>
        <taxon>Raymondiibacteriota</taxon>
    </lineage>
</organism>
<dbReference type="PANTHER" id="PTHR11060:SF0">
    <property type="entry name" value="PROTEIN MEMO1"/>
    <property type="match status" value="1"/>
</dbReference>
<dbReference type="HAMAP" id="MF_00055">
    <property type="entry name" value="MEMO1"/>
    <property type="match status" value="1"/>
</dbReference>
<protein>
    <recommendedName>
        <fullName evidence="2">MEMO1 family protein A2519_12690</fullName>
    </recommendedName>
</protein>
<evidence type="ECO:0000313" key="4">
    <source>
        <dbReference type="Proteomes" id="UP000179243"/>
    </source>
</evidence>
<dbReference type="Pfam" id="PF01875">
    <property type="entry name" value="Memo"/>
    <property type="match status" value="1"/>
</dbReference>
<evidence type="ECO:0000256" key="2">
    <source>
        <dbReference type="HAMAP-Rule" id="MF_00055"/>
    </source>
</evidence>
<accession>A0A1F7F2K9</accession>
<dbReference type="NCBIfam" id="TIGR04336">
    <property type="entry name" value="AmmeMemoSam_B"/>
    <property type="match status" value="1"/>
</dbReference>
<name>A0A1F7F2K9_UNCRA</name>
<evidence type="ECO:0000256" key="1">
    <source>
        <dbReference type="ARBA" id="ARBA00006315"/>
    </source>
</evidence>
<dbReference type="CDD" id="cd07361">
    <property type="entry name" value="MEMO_like"/>
    <property type="match status" value="1"/>
</dbReference>
<gene>
    <name evidence="3" type="ORF">A2519_12690</name>
</gene>
<dbReference type="Gene3D" id="3.40.830.10">
    <property type="entry name" value="LigB-like"/>
    <property type="match status" value="1"/>
</dbReference>
<dbReference type="PANTHER" id="PTHR11060">
    <property type="entry name" value="PROTEIN MEMO1"/>
    <property type="match status" value="1"/>
</dbReference>
<proteinExistence type="inferred from homology"/>
<dbReference type="AlphaFoldDB" id="A0A1F7F2K9"/>
<comment type="caution">
    <text evidence="3">The sequence shown here is derived from an EMBL/GenBank/DDBJ whole genome shotgun (WGS) entry which is preliminary data.</text>
</comment>